<comment type="caution">
    <text evidence="1">The sequence shown here is derived from an EMBL/GenBank/DDBJ whole genome shotgun (WGS) entry which is preliminary data.</text>
</comment>
<reference evidence="1" key="1">
    <citation type="submission" date="2021-02" db="EMBL/GenBank/DDBJ databases">
        <authorList>
            <consortium name="DOE Joint Genome Institute"/>
            <person name="Ahrendt S."/>
            <person name="Looney B.P."/>
            <person name="Miyauchi S."/>
            <person name="Morin E."/>
            <person name="Drula E."/>
            <person name="Courty P.E."/>
            <person name="Chicoki N."/>
            <person name="Fauchery L."/>
            <person name="Kohler A."/>
            <person name="Kuo A."/>
            <person name="Labutti K."/>
            <person name="Pangilinan J."/>
            <person name="Lipzen A."/>
            <person name="Riley R."/>
            <person name="Andreopoulos W."/>
            <person name="He G."/>
            <person name="Johnson J."/>
            <person name="Barry K.W."/>
            <person name="Grigoriev I.V."/>
            <person name="Nagy L."/>
            <person name="Hibbett D."/>
            <person name="Henrissat B."/>
            <person name="Matheny P.B."/>
            <person name="Labbe J."/>
            <person name="Martin F."/>
        </authorList>
    </citation>
    <scope>NUCLEOTIDE SEQUENCE</scope>
    <source>
        <strain evidence="1">EC-137</strain>
    </source>
</reference>
<protein>
    <submittedName>
        <fullName evidence="1">NADH:flavin oxidoreductase/NADH oxidase</fullName>
    </submittedName>
</protein>
<evidence type="ECO:0000313" key="2">
    <source>
        <dbReference type="Proteomes" id="UP000814128"/>
    </source>
</evidence>
<dbReference type="EMBL" id="MU273494">
    <property type="protein sequence ID" value="KAI0034780.1"/>
    <property type="molecule type" value="Genomic_DNA"/>
</dbReference>
<reference evidence="1" key="2">
    <citation type="journal article" date="2022" name="New Phytol.">
        <title>Evolutionary transition to the ectomycorrhizal habit in the genomes of a hyperdiverse lineage of mushroom-forming fungi.</title>
        <authorList>
            <person name="Looney B."/>
            <person name="Miyauchi S."/>
            <person name="Morin E."/>
            <person name="Drula E."/>
            <person name="Courty P.E."/>
            <person name="Kohler A."/>
            <person name="Kuo A."/>
            <person name="LaButti K."/>
            <person name="Pangilinan J."/>
            <person name="Lipzen A."/>
            <person name="Riley R."/>
            <person name="Andreopoulos W."/>
            <person name="He G."/>
            <person name="Johnson J."/>
            <person name="Nolan M."/>
            <person name="Tritt A."/>
            <person name="Barry K.W."/>
            <person name="Grigoriev I.V."/>
            <person name="Nagy L.G."/>
            <person name="Hibbett D."/>
            <person name="Henrissat B."/>
            <person name="Matheny P.B."/>
            <person name="Labbe J."/>
            <person name="Martin F.M."/>
        </authorList>
    </citation>
    <scope>NUCLEOTIDE SEQUENCE</scope>
    <source>
        <strain evidence="1">EC-137</strain>
    </source>
</reference>
<accession>A0ACB8QSR9</accession>
<sequence>MSVASSHLFKPFVLGDIGKLEHRVVMAPLTRLRNNKAGEPTELAVEYYSQRSSVPGTLIIAEGTFPSLEASGIPGSPGLWTEGQIKSWRKVTDKVHANGCIIIAQIYAAGSAADPADLSEKGVPFVNVSAFHWEPAHEKPRALSKAEIKDYVTRFGVAARNAVQGAGFDGVELHFGNGYLMDNFLQTISNTRSDEYGGSVENRIRFALESLEAMVQAVGPKRVGFRVSPWSRFQGMRMPDTDIIETFSTLFMHIRDAHPDLAFAHVIQPRISGGKDDEGADHWQSSDLPDAFLHSIWKPRPYIAAGGFTGESASKRADTTGDLIAFGRFFISNPDLPIRLQKQISLTFYDRSTFYGGAATGYTDFPFAASEDKHVSL</sequence>
<dbReference type="Proteomes" id="UP000814128">
    <property type="component" value="Unassembled WGS sequence"/>
</dbReference>
<proteinExistence type="predicted"/>
<name>A0ACB8QSR9_9AGAM</name>
<evidence type="ECO:0000313" key="1">
    <source>
        <dbReference type="EMBL" id="KAI0034780.1"/>
    </source>
</evidence>
<organism evidence="1 2">
    <name type="scientific">Vararia minispora EC-137</name>
    <dbReference type="NCBI Taxonomy" id="1314806"/>
    <lineage>
        <taxon>Eukaryota</taxon>
        <taxon>Fungi</taxon>
        <taxon>Dikarya</taxon>
        <taxon>Basidiomycota</taxon>
        <taxon>Agaricomycotina</taxon>
        <taxon>Agaricomycetes</taxon>
        <taxon>Russulales</taxon>
        <taxon>Lachnocladiaceae</taxon>
        <taxon>Vararia</taxon>
    </lineage>
</organism>
<gene>
    <name evidence="1" type="ORF">K488DRAFT_77009</name>
</gene>
<keyword evidence="2" id="KW-1185">Reference proteome</keyword>